<dbReference type="CDD" id="cd14797">
    <property type="entry name" value="DUF302"/>
    <property type="match status" value="1"/>
</dbReference>
<dbReference type="InterPro" id="IPR035923">
    <property type="entry name" value="TT1751-like_sf"/>
</dbReference>
<protein>
    <recommendedName>
        <fullName evidence="4">DUF302 domain-containing protein</fullName>
    </recommendedName>
</protein>
<evidence type="ECO:0000313" key="2">
    <source>
        <dbReference type="EMBL" id="OQX14948.1"/>
    </source>
</evidence>
<dbReference type="AlphaFoldDB" id="A0A1Y1QVT8"/>
<feature type="chain" id="PRO_5012801821" description="DUF302 domain-containing protein" evidence="1">
    <location>
        <begin position="24"/>
        <end position="159"/>
    </location>
</feature>
<name>A0A1Y1QVT8_9GAMM</name>
<organism evidence="2 3">
    <name type="scientific">Thiothrix lacustris</name>
    <dbReference type="NCBI Taxonomy" id="525917"/>
    <lineage>
        <taxon>Bacteria</taxon>
        <taxon>Pseudomonadati</taxon>
        <taxon>Pseudomonadota</taxon>
        <taxon>Gammaproteobacteria</taxon>
        <taxon>Thiotrichales</taxon>
        <taxon>Thiotrichaceae</taxon>
        <taxon>Thiothrix</taxon>
    </lineage>
</organism>
<feature type="signal peptide" evidence="1">
    <location>
        <begin position="1"/>
        <end position="23"/>
    </location>
</feature>
<dbReference type="Proteomes" id="UP000192491">
    <property type="component" value="Unassembled WGS sequence"/>
</dbReference>
<reference evidence="2 3" key="1">
    <citation type="submission" date="2017-01" db="EMBL/GenBank/DDBJ databases">
        <title>Novel large sulfur bacteria in the metagenomes of groundwater-fed chemosynthetic microbial mats in the Lake Huron basin.</title>
        <authorList>
            <person name="Sharrar A.M."/>
            <person name="Flood B.E."/>
            <person name="Bailey J.V."/>
            <person name="Jones D.S."/>
            <person name="Biddanda B."/>
            <person name="Ruberg S.A."/>
            <person name="Marcus D.N."/>
            <person name="Dick G.J."/>
        </authorList>
    </citation>
    <scope>NUCLEOTIDE SEQUENCE [LARGE SCALE GENOMIC DNA]</scope>
    <source>
        <strain evidence="2">A8</strain>
    </source>
</reference>
<evidence type="ECO:0000256" key="1">
    <source>
        <dbReference type="SAM" id="SignalP"/>
    </source>
</evidence>
<dbReference type="EMBL" id="MTEJ01000021">
    <property type="protein sequence ID" value="OQX14948.1"/>
    <property type="molecule type" value="Genomic_DNA"/>
</dbReference>
<dbReference type="InterPro" id="IPR005180">
    <property type="entry name" value="DUF302"/>
</dbReference>
<proteinExistence type="predicted"/>
<evidence type="ECO:0008006" key="4">
    <source>
        <dbReference type="Google" id="ProtNLM"/>
    </source>
</evidence>
<sequence>MKALARWLGIGLSLVILNSPLQAQEKVLSARTTQGFDATLEQVQDVLKQQGFSVAHIQKCDGGLHDMGYKTDNYKIVFFGRLEEVRELSKQYPDLVPLFPFKLAVYADGKDTVMSVLNPVELAPLLDTDPALQQQLKAWEKDFRAVLAAMKTTHVAQAN</sequence>
<gene>
    <name evidence="2" type="ORF">BWK73_08200</name>
</gene>
<accession>A0A1Y1QVT8</accession>
<keyword evidence="1" id="KW-0732">Signal</keyword>
<comment type="caution">
    <text evidence="2">The sequence shown here is derived from an EMBL/GenBank/DDBJ whole genome shotgun (WGS) entry which is preliminary data.</text>
</comment>
<dbReference type="SUPFAM" id="SSF103247">
    <property type="entry name" value="TT1751-like"/>
    <property type="match status" value="1"/>
</dbReference>
<evidence type="ECO:0000313" key="3">
    <source>
        <dbReference type="Proteomes" id="UP000192491"/>
    </source>
</evidence>
<dbReference type="Gene3D" id="3.30.310.70">
    <property type="entry name" value="TT1751-like domain"/>
    <property type="match status" value="1"/>
</dbReference>